<dbReference type="EMBL" id="JABFTP020000124">
    <property type="protein sequence ID" value="KAL3279352.1"/>
    <property type="molecule type" value="Genomic_DNA"/>
</dbReference>
<evidence type="ECO:0000313" key="1">
    <source>
        <dbReference type="EMBL" id="KAL3279352.1"/>
    </source>
</evidence>
<name>A0ABD2NKZ1_9CUCU</name>
<proteinExistence type="predicted"/>
<protein>
    <submittedName>
        <fullName evidence="1">Uncharacterized protein</fullName>
    </submittedName>
</protein>
<sequence>MITNLRAIGKNRQEKRHTIYGTGAQSEAGILRAYIPKTHLHLSKVTIKNIEKDIIDYLQNRLPNVKNKCEELTVNQEITEATISVFQRTAARAFWRVLSGRKLWYYLEYQHVQELVSITCLRTYIA</sequence>
<reference evidence="1 2" key="1">
    <citation type="journal article" date="2021" name="BMC Biol.">
        <title>Horizontally acquired antibacterial genes associated with adaptive radiation of ladybird beetles.</title>
        <authorList>
            <person name="Li H.S."/>
            <person name="Tang X.F."/>
            <person name="Huang Y.H."/>
            <person name="Xu Z.Y."/>
            <person name="Chen M.L."/>
            <person name="Du X.Y."/>
            <person name="Qiu B.Y."/>
            <person name="Chen P.T."/>
            <person name="Zhang W."/>
            <person name="Slipinski A."/>
            <person name="Escalona H.E."/>
            <person name="Waterhouse R.M."/>
            <person name="Zwick A."/>
            <person name="Pang H."/>
        </authorList>
    </citation>
    <scope>NUCLEOTIDE SEQUENCE [LARGE SCALE GENOMIC DNA]</scope>
    <source>
        <strain evidence="1">SYSU2018</strain>
    </source>
</reference>
<keyword evidence="2" id="KW-1185">Reference proteome</keyword>
<organism evidence="1 2">
    <name type="scientific">Cryptolaemus montrouzieri</name>
    <dbReference type="NCBI Taxonomy" id="559131"/>
    <lineage>
        <taxon>Eukaryota</taxon>
        <taxon>Metazoa</taxon>
        <taxon>Ecdysozoa</taxon>
        <taxon>Arthropoda</taxon>
        <taxon>Hexapoda</taxon>
        <taxon>Insecta</taxon>
        <taxon>Pterygota</taxon>
        <taxon>Neoptera</taxon>
        <taxon>Endopterygota</taxon>
        <taxon>Coleoptera</taxon>
        <taxon>Polyphaga</taxon>
        <taxon>Cucujiformia</taxon>
        <taxon>Coccinelloidea</taxon>
        <taxon>Coccinellidae</taxon>
        <taxon>Scymninae</taxon>
        <taxon>Scymnini</taxon>
        <taxon>Cryptolaemus</taxon>
    </lineage>
</organism>
<evidence type="ECO:0000313" key="2">
    <source>
        <dbReference type="Proteomes" id="UP001516400"/>
    </source>
</evidence>
<dbReference type="AlphaFoldDB" id="A0ABD2NKZ1"/>
<dbReference type="Proteomes" id="UP001516400">
    <property type="component" value="Unassembled WGS sequence"/>
</dbReference>
<gene>
    <name evidence="1" type="ORF">HHI36_016858</name>
</gene>
<accession>A0ABD2NKZ1</accession>
<comment type="caution">
    <text evidence="1">The sequence shown here is derived from an EMBL/GenBank/DDBJ whole genome shotgun (WGS) entry which is preliminary data.</text>
</comment>